<name>A0A8S3TK21_MYTED</name>
<dbReference type="AlphaFoldDB" id="A0A8S3TK21"/>
<dbReference type="Proteomes" id="UP000683360">
    <property type="component" value="Unassembled WGS sequence"/>
</dbReference>
<organism evidence="1 2">
    <name type="scientific">Mytilus edulis</name>
    <name type="common">Blue mussel</name>
    <dbReference type="NCBI Taxonomy" id="6550"/>
    <lineage>
        <taxon>Eukaryota</taxon>
        <taxon>Metazoa</taxon>
        <taxon>Spiralia</taxon>
        <taxon>Lophotrochozoa</taxon>
        <taxon>Mollusca</taxon>
        <taxon>Bivalvia</taxon>
        <taxon>Autobranchia</taxon>
        <taxon>Pteriomorphia</taxon>
        <taxon>Mytilida</taxon>
        <taxon>Mytiloidea</taxon>
        <taxon>Mytilidae</taxon>
        <taxon>Mytilinae</taxon>
        <taxon>Mytilus</taxon>
    </lineage>
</organism>
<dbReference type="OrthoDB" id="10512788at2759"/>
<protein>
    <submittedName>
        <fullName evidence="1">Uncharacterized protein</fullName>
    </submittedName>
</protein>
<comment type="caution">
    <text evidence="1">The sequence shown here is derived from an EMBL/GenBank/DDBJ whole genome shotgun (WGS) entry which is preliminary data.</text>
</comment>
<proteinExistence type="predicted"/>
<evidence type="ECO:0000313" key="2">
    <source>
        <dbReference type="Proteomes" id="UP000683360"/>
    </source>
</evidence>
<accession>A0A8S3TK21</accession>
<gene>
    <name evidence="1" type="ORF">MEDL_46786</name>
</gene>
<sequence>MNFIKGGGESSKTIQQSQRYPSNIKWLGDASRCLGKTTFSREVITRSLTTHCAVDQNQQTGHSCRAYIAMGNKTGITRRRNQGKKKTPPAHELSGQQQLKKEWIQFDALKWVAKSAVQDAENILRHRDLVGVVTSGRLGFDNIQQPLWQSADASHRRKTWKKLGRKVGRQAEEASGWYGGRGTSSERATCLFLAEPD</sequence>
<reference evidence="1" key="1">
    <citation type="submission" date="2021-03" db="EMBL/GenBank/DDBJ databases">
        <authorList>
            <person name="Bekaert M."/>
        </authorList>
    </citation>
    <scope>NUCLEOTIDE SEQUENCE</scope>
</reference>
<evidence type="ECO:0000313" key="1">
    <source>
        <dbReference type="EMBL" id="CAG2234130.1"/>
    </source>
</evidence>
<keyword evidence="2" id="KW-1185">Reference proteome</keyword>
<dbReference type="EMBL" id="CAJPWZ010002225">
    <property type="protein sequence ID" value="CAG2234130.1"/>
    <property type="molecule type" value="Genomic_DNA"/>
</dbReference>